<comment type="caution">
    <text evidence="2">The sequence shown here is derived from an EMBL/GenBank/DDBJ whole genome shotgun (WGS) entry which is preliminary data.</text>
</comment>
<protein>
    <submittedName>
        <fullName evidence="2">Uncharacterized protein</fullName>
    </submittedName>
</protein>
<feature type="region of interest" description="Disordered" evidence="1">
    <location>
        <begin position="57"/>
        <end position="80"/>
    </location>
</feature>
<dbReference type="EMBL" id="JASCZI010272105">
    <property type="protein sequence ID" value="MED6220209.1"/>
    <property type="molecule type" value="Genomic_DNA"/>
</dbReference>
<evidence type="ECO:0000313" key="2">
    <source>
        <dbReference type="EMBL" id="MED6220209.1"/>
    </source>
</evidence>
<organism evidence="2 3">
    <name type="scientific">Stylosanthes scabra</name>
    <dbReference type="NCBI Taxonomy" id="79078"/>
    <lineage>
        <taxon>Eukaryota</taxon>
        <taxon>Viridiplantae</taxon>
        <taxon>Streptophyta</taxon>
        <taxon>Embryophyta</taxon>
        <taxon>Tracheophyta</taxon>
        <taxon>Spermatophyta</taxon>
        <taxon>Magnoliopsida</taxon>
        <taxon>eudicotyledons</taxon>
        <taxon>Gunneridae</taxon>
        <taxon>Pentapetalae</taxon>
        <taxon>rosids</taxon>
        <taxon>fabids</taxon>
        <taxon>Fabales</taxon>
        <taxon>Fabaceae</taxon>
        <taxon>Papilionoideae</taxon>
        <taxon>50 kb inversion clade</taxon>
        <taxon>dalbergioids sensu lato</taxon>
        <taxon>Dalbergieae</taxon>
        <taxon>Pterocarpus clade</taxon>
        <taxon>Stylosanthes</taxon>
    </lineage>
</organism>
<feature type="compositionally biased region" description="Basic and acidic residues" evidence="1">
    <location>
        <begin position="1"/>
        <end position="18"/>
    </location>
</feature>
<feature type="region of interest" description="Disordered" evidence="1">
    <location>
        <begin position="1"/>
        <end position="31"/>
    </location>
</feature>
<evidence type="ECO:0000256" key="1">
    <source>
        <dbReference type="SAM" id="MobiDB-lite"/>
    </source>
</evidence>
<sequence>MRELSKKSEKVFRAETTPRRQPHALRRPTRLGVPPTRLGVLTYDWLSKQRLASLSHAQVSIAHQPSSHTQRPGARHQRPAWGVLPSSASSSIMALSTATYKRLLPSQLEQATPSVWHQRLAWGLILKSESSPTQDTPRHQGQCLGMGSSTQVPVLLFCTPKRQLQRPGVGFCCNLQKL</sequence>
<gene>
    <name evidence="2" type="ORF">PIB30_042719</name>
</gene>
<feature type="compositionally biased region" description="Polar residues" evidence="1">
    <location>
        <begin position="57"/>
        <end position="70"/>
    </location>
</feature>
<keyword evidence="3" id="KW-1185">Reference proteome</keyword>
<proteinExistence type="predicted"/>
<evidence type="ECO:0000313" key="3">
    <source>
        <dbReference type="Proteomes" id="UP001341840"/>
    </source>
</evidence>
<reference evidence="2 3" key="1">
    <citation type="journal article" date="2023" name="Plants (Basel)">
        <title>Bridging the Gap: Combining Genomics and Transcriptomics Approaches to Understand Stylosanthes scabra, an Orphan Legume from the Brazilian Caatinga.</title>
        <authorList>
            <person name="Ferreira-Neto J.R.C."/>
            <person name="da Silva M.D."/>
            <person name="Binneck E."/>
            <person name="de Melo N.F."/>
            <person name="da Silva R.H."/>
            <person name="de Melo A.L.T.M."/>
            <person name="Pandolfi V."/>
            <person name="Bustamante F.O."/>
            <person name="Brasileiro-Vidal A.C."/>
            <person name="Benko-Iseppon A.M."/>
        </authorList>
    </citation>
    <scope>NUCLEOTIDE SEQUENCE [LARGE SCALE GENOMIC DNA]</scope>
    <source>
        <tissue evidence="2">Leaves</tissue>
    </source>
</reference>
<accession>A0ABU6ZE33</accession>
<feature type="compositionally biased region" description="Basic residues" evidence="1">
    <location>
        <begin position="20"/>
        <end position="29"/>
    </location>
</feature>
<name>A0ABU6ZE33_9FABA</name>
<dbReference type="Proteomes" id="UP001341840">
    <property type="component" value="Unassembled WGS sequence"/>
</dbReference>